<evidence type="ECO:0000313" key="1">
    <source>
        <dbReference type="EMBL" id="KAF6154388.1"/>
    </source>
</evidence>
<organism evidence="1 2">
    <name type="scientific">Kingdonia uniflora</name>
    <dbReference type="NCBI Taxonomy" id="39325"/>
    <lineage>
        <taxon>Eukaryota</taxon>
        <taxon>Viridiplantae</taxon>
        <taxon>Streptophyta</taxon>
        <taxon>Embryophyta</taxon>
        <taxon>Tracheophyta</taxon>
        <taxon>Spermatophyta</taxon>
        <taxon>Magnoliopsida</taxon>
        <taxon>Ranunculales</taxon>
        <taxon>Circaeasteraceae</taxon>
        <taxon>Kingdonia</taxon>
    </lineage>
</organism>
<protein>
    <submittedName>
        <fullName evidence="1">Uncharacterized protein</fullName>
    </submittedName>
</protein>
<dbReference type="AlphaFoldDB" id="A0A7J7MI31"/>
<dbReference type="PANTHER" id="PTHR39757">
    <property type="match status" value="1"/>
</dbReference>
<dbReference type="Pfam" id="PF05834">
    <property type="entry name" value="Lycopene_cycl"/>
    <property type="match status" value="1"/>
</dbReference>
<evidence type="ECO:0000313" key="2">
    <source>
        <dbReference type="Proteomes" id="UP000541444"/>
    </source>
</evidence>
<dbReference type="EMBL" id="JACGCM010001498">
    <property type="protein sequence ID" value="KAF6154388.1"/>
    <property type="molecule type" value="Genomic_DNA"/>
</dbReference>
<dbReference type="PANTHER" id="PTHR39757:SF3">
    <property type="entry name" value="LYCOPENE EPSILON CYCLASE, CHLOROPLASTIC"/>
    <property type="match status" value="1"/>
</dbReference>
<gene>
    <name evidence="1" type="ORF">GIB67_008797</name>
</gene>
<sequence>MVHKARNNSLPFWNKKRHDSDHLVIAFEAYRQLSSVSIMPMTVENNPYDRSLMLFMDYRDYMKQKVQSLDTEYPTFLYVMPMSPSRVFFEETCLASRDAMPFDLLKKKLMSRLETMDNVLASAPVGLLGLLLLFQNYSASIMLLWIGGTVSVGFMDWKNYSASVNCYGLENYSAYVNCFSASVNFMSIPPKKIGFFKQHLDFRLHFILKCQTQIDLNRVSGTSMNTITLKTVEEELNSMQNFHVLKQKEVKTNGITGRSNG</sequence>
<proteinExistence type="predicted"/>
<dbReference type="Proteomes" id="UP000541444">
    <property type="component" value="Unassembled WGS sequence"/>
</dbReference>
<reference evidence="1 2" key="1">
    <citation type="journal article" date="2020" name="IScience">
        <title>Genome Sequencing of the Endangered Kingdonia uniflora (Circaeasteraceae, Ranunculales) Reveals Potential Mechanisms of Evolutionary Specialization.</title>
        <authorList>
            <person name="Sun Y."/>
            <person name="Deng T."/>
            <person name="Zhang A."/>
            <person name="Moore M.J."/>
            <person name="Landis J.B."/>
            <person name="Lin N."/>
            <person name="Zhang H."/>
            <person name="Zhang X."/>
            <person name="Huang J."/>
            <person name="Zhang X."/>
            <person name="Sun H."/>
            <person name="Wang H."/>
        </authorList>
    </citation>
    <scope>NUCLEOTIDE SEQUENCE [LARGE SCALE GENOMIC DNA]</scope>
    <source>
        <strain evidence="1">TB1705</strain>
        <tissue evidence="1">Leaf</tissue>
    </source>
</reference>
<accession>A0A7J7MI31</accession>
<keyword evidence="2" id="KW-1185">Reference proteome</keyword>
<name>A0A7J7MI31_9MAGN</name>
<comment type="caution">
    <text evidence="1">The sequence shown here is derived from an EMBL/GenBank/DDBJ whole genome shotgun (WGS) entry which is preliminary data.</text>
</comment>